<dbReference type="Pfam" id="PF00685">
    <property type="entry name" value="Sulfotransfer_1"/>
    <property type="match status" value="1"/>
</dbReference>
<evidence type="ECO:0000256" key="1">
    <source>
        <dbReference type="ARBA" id="ARBA00004496"/>
    </source>
</evidence>
<dbReference type="InterPro" id="IPR000863">
    <property type="entry name" value="Sulfotransferase_dom"/>
</dbReference>
<comment type="similarity">
    <text evidence="2 6">Belongs to the sulfotransferase 1 family.</text>
</comment>
<proteinExistence type="inferred from homology"/>
<protein>
    <recommendedName>
        <fullName evidence="6">Sulfotransferase</fullName>
        <ecNumber evidence="6">2.8.2.-</ecNumber>
    </recommendedName>
</protein>
<keyword evidence="5" id="KW-0128">Catecholamine metabolism</keyword>
<dbReference type="InterPro" id="IPR027417">
    <property type="entry name" value="P-loop_NTPase"/>
</dbReference>
<gene>
    <name evidence="9" type="primary">Sult2b1_1</name>
    <name evidence="9" type="ORF">GTO95_0003856</name>
</gene>
<evidence type="ECO:0000256" key="3">
    <source>
        <dbReference type="ARBA" id="ARBA00022490"/>
    </source>
</evidence>
<evidence type="ECO:0000256" key="4">
    <source>
        <dbReference type="ARBA" id="ARBA00022679"/>
    </source>
</evidence>
<evidence type="ECO:0000256" key="5">
    <source>
        <dbReference type="ARBA" id="ARBA00022939"/>
    </source>
</evidence>
<feature type="non-terminal residue" evidence="9">
    <location>
        <position position="423"/>
    </location>
</feature>
<keyword evidence="3" id="KW-0963">Cytoplasm</keyword>
<evidence type="ECO:0000313" key="10">
    <source>
        <dbReference type="Proteomes" id="UP000736164"/>
    </source>
</evidence>
<evidence type="ECO:0000313" key="9">
    <source>
        <dbReference type="EMBL" id="MBN3315402.1"/>
    </source>
</evidence>
<dbReference type="SUPFAM" id="SSF52540">
    <property type="entry name" value="P-loop containing nucleoside triphosphate hydrolases"/>
    <property type="match status" value="1"/>
</dbReference>
<dbReference type="FunFam" id="3.40.50.300:FF:000433">
    <property type="entry name" value="Estrogen sulfotransferase"/>
    <property type="match status" value="1"/>
</dbReference>
<keyword evidence="4 6" id="KW-0808">Transferase</keyword>
<feature type="region of interest" description="Disordered" evidence="7">
    <location>
        <begin position="156"/>
        <end position="177"/>
    </location>
</feature>
<dbReference type="AlphaFoldDB" id="A0A8J7NKS8"/>
<evidence type="ECO:0000256" key="6">
    <source>
        <dbReference type="RuleBase" id="RU361155"/>
    </source>
</evidence>
<evidence type="ECO:0000259" key="8">
    <source>
        <dbReference type="Pfam" id="PF00685"/>
    </source>
</evidence>
<dbReference type="GO" id="GO:0006805">
    <property type="term" value="P:xenobiotic metabolic process"/>
    <property type="evidence" value="ECO:0007669"/>
    <property type="project" value="UniProtKB-ARBA"/>
</dbReference>
<dbReference type="EMBL" id="JAAWVO010021027">
    <property type="protein sequence ID" value="MBN3315402.1"/>
    <property type="molecule type" value="Genomic_DNA"/>
</dbReference>
<name>A0A8J7NKS8_ATRSP</name>
<dbReference type="EC" id="2.8.2.-" evidence="6"/>
<evidence type="ECO:0000256" key="7">
    <source>
        <dbReference type="SAM" id="MobiDB-lite"/>
    </source>
</evidence>
<comment type="caution">
    <text evidence="9">The sequence shown here is derived from an EMBL/GenBank/DDBJ whole genome shotgun (WGS) entry which is preliminary data.</text>
</comment>
<reference evidence="9" key="1">
    <citation type="journal article" date="2021" name="Cell">
        <title>Tracing the genetic footprints of vertebrate landing in non-teleost ray-finned fishes.</title>
        <authorList>
            <person name="Bi X."/>
            <person name="Wang K."/>
            <person name="Yang L."/>
            <person name="Pan H."/>
            <person name="Jiang H."/>
            <person name="Wei Q."/>
            <person name="Fang M."/>
            <person name="Yu H."/>
            <person name="Zhu C."/>
            <person name="Cai Y."/>
            <person name="He Y."/>
            <person name="Gan X."/>
            <person name="Zeng H."/>
            <person name="Yu D."/>
            <person name="Zhu Y."/>
            <person name="Jiang H."/>
            <person name="Qiu Q."/>
            <person name="Yang H."/>
            <person name="Zhang Y.E."/>
            <person name="Wang W."/>
            <person name="Zhu M."/>
            <person name="He S."/>
            <person name="Zhang G."/>
        </authorList>
    </citation>
    <scope>NUCLEOTIDE SEQUENCE</scope>
    <source>
        <strain evidence="9">Allg_001</strain>
    </source>
</reference>
<dbReference type="GO" id="GO:0006584">
    <property type="term" value="P:catecholamine metabolic process"/>
    <property type="evidence" value="ECO:0007669"/>
    <property type="project" value="UniProtKB-KW"/>
</dbReference>
<dbReference type="PANTHER" id="PTHR11783">
    <property type="entry name" value="SULFOTRANSFERASE SULT"/>
    <property type="match status" value="1"/>
</dbReference>
<organism evidence="9 10">
    <name type="scientific">Atractosteus spatula</name>
    <name type="common">Alligator gar</name>
    <name type="synonym">Lepisosteus spatula</name>
    <dbReference type="NCBI Taxonomy" id="7917"/>
    <lineage>
        <taxon>Eukaryota</taxon>
        <taxon>Metazoa</taxon>
        <taxon>Chordata</taxon>
        <taxon>Craniata</taxon>
        <taxon>Vertebrata</taxon>
        <taxon>Euteleostomi</taxon>
        <taxon>Actinopterygii</taxon>
        <taxon>Neopterygii</taxon>
        <taxon>Holostei</taxon>
        <taxon>Semionotiformes</taxon>
        <taxon>Lepisosteidae</taxon>
        <taxon>Atractosteus</taxon>
    </lineage>
</organism>
<evidence type="ECO:0000256" key="2">
    <source>
        <dbReference type="ARBA" id="ARBA00005771"/>
    </source>
</evidence>
<comment type="subcellular location">
    <subcellularLocation>
        <location evidence="1">Cytoplasm</location>
    </subcellularLocation>
</comment>
<dbReference type="Proteomes" id="UP000736164">
    <property type="component" value="Unassembled WGS sequence"/>
</dbReference>
<feature type="domain" description="Sulfotransferase" evidence="8">
    <location>
        <begin position="183"/>
        <end position="414"/>
    </location>
</feature>
<dbReference type="GO" id="GO:0005737">
    <property type="term" value="C:cytoplasm"/>
    <property type="evidence" value="ECO:0007669"/>
    <property type="project" value="UniProtKB-SubCell"/>
</dbReference>
<feature type="non-terminal residue" evidence="9">
    <location>
        <position position="1"/>
    </location>
</feature>
<dbReference type="Gene3D" id="3.40.50.300">
    <property type="entry name" value="P-loop containing nucleotide triphosphate hydrolases"/>
    <property type="match status" value="1"/>
</dbReference>
<dbReference type="GO" id="GO:0008146">
    <property type="term" value="F:sulfotransferase activity"/>
    <property type="evidence" value="ECO:0007669"/>
    <property type="project" value="InterPro"/>
</dbReference>
<keyword evidence="10" id="KW-1185">Reference proteome</keyword>
<accession>A0A8J7NKS8</accession>
<sequence length="423" mass="47216">PGMTAVDKYLSYNGLLLPTVAHSPGSLRYAERFQFVEDDVVAVTYPKSGDPLSVSPVAAGDPLLAAAAPPREALLPPSASAGFAVCCSKFRCHFSMALQGKYILYKGLIVPRETHSAESLKYAEEFKTRDDDVFAVTYPKSGQKDRAPSRASLLFLSGTEPPPERGAGRITPGTARGTASPCTTWMQEILPLVLSGGDLSSVQNQPNWDRVPWLEETRAALVLEGRPSPRAMVTHLPLPLMPASFFKAKPKVIYVTRNPKDVVVSSFHFHQMASFLDDPGTFDEFLDKFLAGEVLFGKWTDHVKSWRSPEVQDRILYITYEEMLEDLRGAVLKFSQFLGKELGEETLTHIAEQCSFSNMKQNKMSNYSLVPTEFMDTSKSHFLRKGVAGDWKNYFSPEQEARFLAVYREEMKGVDFKSSWDEN</sequence>